<reference evidence="2 3" key="1">
    <citation type="submission" date="2018-08" db="EMBL/GenBank/DDBJ databases">
        <title>Chryseobacterium nematophagum: a novel matrix digesting pathogen of nematodes.</title>
        <authorList>
            <person name="Page A."/>
            <person name="Roberts M."/>
            <person name="Felix M.-A."/>
            <person name="Weir W."/>
        </authorList>
    </citation>
    <scope>NUCLEOTIDE SEQUENCE [LARGE SCALE GENOMIC DNA]</scope>
    <source>
        <strain evidence="2 3">JUb129</strain>
    </source>
</reference>
<organism evidence="2 3">
    <name type="scientific">Chryseobacterium nematophagum</name>
    <dbReference type="NCBI Taxonomy" id="2305228"/>
    <lineage>
        <taxon>Bacteria</taxon>
        <taxon>Pseudomonadati</taxon>
        <taxon>Bacteroidota</taxon>
        <taxon>Flavobacteriia</taxon>
        <taxon>Flavobacteriales</taxon>
        <taxon>Weeksellaceae</taxon>
        <taxon>Chryseobacterium group</taxon>
        <taxon>Chryseobacterium</taxon>
    </lineage>
</organism>
<sequence length="48" mass="5613">MDSLFKDIIKWKLIENNLTDLLRIALSIKAGKINASTILRRLERINFI</sequence>
<dbReference type="GO" id="GO:0004803">
    <property type="term" value="F:transposase activity"/>
    <property type="evidence" value="ECO:0007669"/>
    <property type="project" value="InterPro"/>
</dbReference>
<evidence type="ECO:0000259" key="1">
    <source>
        <dbReference type="Pfam" id="PF01526"/>
    </source>
</evidence>
<name>A0A3M7TL42_9FLAO</name>
<dbReference type="EMBL" id="QWIU01000002">
    <property type="protein sequence ID" value="RNA63756.1"/>
    <property type="molecule type" value="Genomic_DNA"/>
</dbReference>
<protein>
    <recommendedName>
        <fullName evidence="1">Tn3 transposase DDE domain-containing protein</fullName>
    </recommendedName>
</protein>
<dbReference type="Pfam" id="PF01526">
    <property type="entry name" value="DDE_Tnp_Tn3"/>
    <property type="match status" value="1"/>
</dbReference>
<proteinExistence type="predicted"/>
<feature type="domain" description="Tn3 transposase DDE" evidence="1">
    <location>
        <begin position="2"/>
        <end position="44"/>
    </location>
</feature>
<comment type="caution">
    <text evidence="2">The sequence shown here is derived from an EMBL/GenBank/DDBJ whole genome shotgun (WGS) entry which is preliminary data.</text>
</comment>
<dbReference type="Proteomes" id="UP000278775">
    <property type="component" value="Unassembled WGS sequence"/>
</dbReference>
<accession>A0A3M7TL42</accession>
<dbReference type="AlphaFoldDB" id="A0A3M7TL42"/>
<gene>
    <name evidence="2" type="ORF">D1631_05915</name>
</gene>
<dbReference type="InterPro" id="IPR002513">
    <property type="entry name" value="Tn3_Tnp_DDE_dom"/>
</dbReference>
<dbReference type="GO" id="GO:0006313">
    <property type="term" value="P:DNA transposition"/>
    <property type="evidence" value="ECO:0007669"/>
    <property type="project" value="InterPro"/>
</dbReference>
<evidence type="ECO:0000313" key="3">
    <source>
        <dbReference type="Proteomes" id="UP000278775"/>
    </source>
</evidence>
<evidence type="ECO:0000313" key="2">
    <source>
        <dbReference type="EMBL" id="RNA63756.1"/>
    </source>
</evidence>